<accession>A0A845UF52</accession>
<keyword evidence="1" id="KW-0812">Transmembrane</keyword>
<reference evidence="2" key="1">
    <citation type="submission" date="2019-11" db="EMBL/GenBank/DDBJ databases">
        <title>Acidithiobacillus ferrianus sp. nov.: a facultatively anaerobic and extremely acidophilic chemolithoautotroph.</title>
        <authorList>
            <person name="Norris P.R."/>
            <person name="Falagan C."/>
            <person name="Moya-Beltran A."/>
            <person name="Castro M."/>
            <person name="Quatrini R."/>
            <person name="Johnson D.B."/>
        </authorList>
    </citation>
    <scope>NUCLEOTIDE SEQUENCE [LARGE SCALE GENOMIC DNA]</scope>
    <source>
        <strain evidence="2">MG</strain>
    </source>
</reference>
<proteinExistence type="predicted"/>
<sequence>MYVWHENRHIAMTNNCWGFRKDIRWIRIAVFWGLVGIFSQAIFGHPVTIIQIVSGFFVVYTSALYYRWAMVQAISKMKTIVMNESEQIESTLPEIDLTLICGGADRSHHPLFDDVVGDMAYSLEFALADPEFFLWIWLLVPWQVCWNIIALTDECSTARHWQPHSFALWSEYGFLT</sequence>
<feature type="transmembrane region" description="Helical" evidence="1">
    <location>
        <begin position="49"/>
        <end position="68"/>
    </location>
</feature>
<keyword evidence="1" id="KW-1133">Transmembrane helix</keyword>
<feature type="transmembrane region" description="Helical" evidence="1">
    <location>
        <begin position="25"/>
        <end position="43"/>
    </location>
</feature>
<protein>
    <submittedName>
        <fullName evidence="2">Uncharacterized protein</fullName>
    </submittedName>
</protein>
<dbReference type="AlphaFoldDB" id="A0A845UF52"/>
<gene>
    <name evidence="2" type="ORF">GL267_15430</name>
</gene>
<dbReference type="RefSeq" id="WP_163099519.1">
    <property type="nucleotide sequence ID" value="NZ_CP127523.1"/>
</dbReference>
<keyword evidence="1" id="KW-0472">Membrane</keyword>
<evidence type="ECO:0000256" key="1">
    <source>
        <dbReference type="SAM" id="Phobius"/>
    </source>
</evidence>
<comment type="caution">
    <text evidence="2">The sequence shown here is derived from an EMBL/GenBank/DDBJ whole genome shotgun (WGS) entry which is preliminary data.</text>
</comment>
<name>A0A845UF52_9PROT</name>
<evidence type="ECO:0000313" key="2">
    <source>
        <dbReference type="EMBL" id="NDU43965.1"/>
    </source>
</evidence>
<organism evidence="2">
    <name type="scientific">Acidithiobacillus ferrianus</name>
    <dbReference type="NCBI Taxonomy" id="2678518"/>
    <lineage>
        <taxon>Bacteria</taxon>
        <taxon>Pseudomonadati</taxon>
        <taxon>Pseudomonadota</taxon>
        <taxon>Acidithiobacillia</taxon>
        <taxon>Acidithiobacillales</taxon>
        <taxon>Acidithiobacillaceae</taxon>
        <taxon>Acidithiobacillus</taxon>
    </lineage>
</organism>
<dbReference type="EMBL" id="WNJL01000053">
    <property type="protein sequence ID" value="NDU43965.1"/>
    <property type="molecule type" value="Genomic_DNA"/>
</dbReference>